<dbReference type="AlphaFoldDB" id="A0A165BLV5"/>
<keyword evidence="2" id="KW-1185">Reference proteome</keyword>
<sequence length="67" mass="7800">MNGEFAQCMDDAYVLQNCRSSLDKFGRSVNCMSESDIARQAHRSHECHGRYHTWTVTEWMSLWRAGT</sequence>
<dbReference type="Proteomes" id="UP000076871">
    <property type="component" value="Unassembled WGS sequence"/>
</dbReference>
<dbReference type="GeneID" id="63827064"/>
<accession>A0A165BLV5</accession>
<name>A0A165BLV5_9APHY</name>
<proteinExistence type="predicted"/>
<organism evidence="1 2">
    <name type="scientific">Laetiporus sulphureus 93-53</name>
    <dbReference type="NCBI Taxonomy" id="1314785"/>
    <lineage>
        <taxon>Eukaryota</taxon>
        <taxon>Fungi</taxon>
        <taxon>Dikarya</taxon>
        <taxon>Basidiomycota</taxon>
        <taxon>Agaricomycotina</taxon>
        <taxon>Agaricomycetes</taxon>
        <taxon>Polyporales</taxon>
        <taxon>Laetiporus</taxon>
    </lineage>
</organism>
<dbReference type="RefSeq" id="XP_040759026.1">
    <property type="nucleotide sequence ID" value="XM_040910035.1"/>
</dbReference>
<dbReference type="EMBL" id="KV427667">
    <property type="protein sequence ID" value="KZT01286.1"/>
    <property type="molecule type" value="Genomic_DNA"/>
</dbReference>
<gene>
    <name evidence="1" type="ORF">LAESUDRAFT_731374</name>
</gene>
<evidence type="ECO:0000313" key="2">
    <source>
        <dbReference type="Proteomes" id="UP000076871"/>
    </source>
</evidence>
<evidence type="ECO:0000313" key="1">
    <source>
        <dbReference type="EMBL" id="KZT01286.1"/>
    </source>
</evidence>
<dbReference type="InParanoid" id="A0A165BLV5"/>
<protein>
    <submittedName>
        <fullName evidence="1">Uncharacterized protein</fullName>
    </submittedName>
</protein>
<reference evidence="1 2" key="1">
    <citation type="journal article" date="2016" name="Mol. Biol. Evol.">
        <title>Comparative Genomics of Early-Diverging Mushroom-Forming Fungi Provides Insights into the Origins of Lignocellulose Decay Capabilities.</title>
        <authorList>
            <person name="Nagy L.G."/>
            <person name="Riley R."/>
            <person name="Tritt A."/>
            <person name="Adam C."/>
            <person name="Daum C."/>
            <person name="Floudas D."/>
            <person name="Sun H."/>
            <person name="Yadav J.S."/>
            <person name="Pangilinan J."/>
            <person name="Larsson K.H."/>
            <person name="Matsuura K."/>
            <person name="Barry K."/>
            <person name="Labutti K."/>
            <person name="Kuo R."/>
            <person name="Ohm R.A."/>
            <person name="Bhattacharya S.S."/>
            <person name="Shirouzu T."/>
            <person name="Yoshinaga Y."/>
            <person name="Martin F.M."/>
            <person name="Grigoriev I.V."/>
            <person name="Hibbett D.S."/>
        </authorList>
    </citation>
    <scope>NUCLEOTIDE SEQUENCE [LARGE SCALE GENOMIC DNA]</scope>
    <source>
        <strain evidence="1 2">93-53</strain>
    </source>
</reference>